<dbReference type="PROSITE" id="PS00409">
    <property type="entry name" value="PROKAR_NTER_METHYL"/>
    <property type="match status" value="1"/>
</dbReference>
<comment type="caution">
    <text evidence="3">The sequence shown here is derived from an EMBL/GenBank/DDBJ whole genome shotgun (WGS) entry which is preliminary data.</text>
</comment>
<accession>A0A2M7YF54</accession>
<evidence type="ECO:0008006" key="5">
    <source>
        <dbReference type="Google" id="ProtNLM"/>
    </source>
</evidence>
<dbReference type="InterPro" id="IPR027558">
    <property type="entry name" value="Pre_pil_HX9DG_C"/>
</dbReference>
<dbReference type="PANTHER" id="PTHR30093:SF2">
    <property type="entry name" value="TYPE II SECRETION SYSTEM PROTEIN H"/>
    <property type="match status" value="1"/>
</dbReference>
<evidence type="ECO:0000313" key="4">
    <source>
        <dbReference type="Proteomes" id="UP000229213"/>
    </source>
</evidence>
<dbReference type="PRINTS" id="PR00813">
    <property type="entry name" value="BCTERIALGSPG"/>
</dbReference>
<name>A0A2M7YF54_9BACT</name>
<keyword evidence="1" id="KW-0488">Methylation</keyword>
<proteinExistence type="predicted"/>
<evidence type="ECO:0000256" key="2">
    <source>
        <dbReference type="SAM" id="Phobius"/>
    </source>
</evidence>
<keyword evidence="2" id="KW-1133">Transmembrane helix</keyword>
<dbReference type="SUPFAM" id="SSF54523">
    <property type="entry name" value="Pili subunits"/>
    <property type="match status" value="1"/>
</dbReference>
<keyword evidence="2" id="KW-0472">Membrane</keyword>
<dbReference type="Proteomes" id="UP000229213">
    <property type="component" value="Unassembled WGS sequence"/>
</dbReference>
<evidence type="ECO:0000313" key="3">
    <source>
        <dbReference type="EMBL" id="PJA61590.1"/>
    </source>
</evidence>
<organism evidence="3 4">
    <name type="scientific">bacterium (Candidatus Ratteibacteria) CG_4_9_14_3_um_filter_41_21</name>
    <dbReference type="NCBI Taxonomy" id="2014289"/>
    <lineage>
        <taxon>Bacteria</taxon>
        <taxon>Candidatus Ratteibacteria</taxon>
    </lineage>
</organism>
<evidence type="ECO:0000256" key="1">
    <source>
        <dbReference type="ARBA" id="ARBA00022481"/>
    </source>
</evidence>
<dbReference type="AlphaFoldDB" id="A0A2M7YF54"/>
<keyword evidence="2" id="KW-0812">Transmembrane</keyword>
<dbReference type="EMBL" id="PFWI01000193">
    <property type="protein sequence ID" value="PJA61590.1"/>
    <property type="molecule type" value="Genomic_DNA"/>
</dbReference>
<dbReference type="GO" id="GO:0015627">
    <property type="term" value="C:type II protein secretion system complex"/>
    <property type="evidence" value="ECO:0007669"/>
    <property type="project" value="InterPro"/>
</dbReference>
<gene>
    <name evidence="3" type="ORF">CO162_05425</name>
</gene>
<dbReference type="InterPro" id="IPR012902">
    <property type="entry name" value="N_methyl_site"/>
</dbReference>
<dbReference type="Gene3D" id="3.30.700.10">
    <property type="entry name" value="Glycoprotein, Type 4 Pilin"/>
    <property type="match status" value="1"/>
</dbReference>
<feature type="transmembrane region" description="Helical" evidence="2">
    <location>
        <begin position="12"/>
        <end position="32"/>
    </location>
</feature>
<dbReference type="NCBIfam" id="TIGR02532">
    <property type="entry name" value="IV_pilin_GFxxxE"/>
    <property type="match status" value="1"/>
</dbReference>
<dbReference type="NCBIfam" id="TIGR04294">
    <property type="entry name" value="pre_pil_HX9DG"/>
    <property type="match status" value="1"/>
</dbReference>
<dbReference type="Pfam" id="PF07963">
    <property type="entry name" value="N_methyl"/>
    <property type="match status" value="1"/>
</dbReference>
<dbReference type="InterPro" id="IPR000983">
    <property type="entry name" value="Bac_GSPG_pilin"/>
</dbReference>
<sequence>MCGLDTKGFTLIELLVVIAIIAILAAMLLPALSQAREKARQAVCMSNLRQWGLAFTMYLQDNDEWIPFCIEEGTPFYRTWINLLAPYTGLDPSANYFWGQNLPKGTLAVCPSGSKEYWPGYGWNAAFGYEIPTWGKQYRLSQASGQTIILGETLGRSMTYGYANVLSYRHSGGLNFLYIDGHVEWWGKTGQWPPKTLFTQYTAYRYK</sequence>
<dbReference type="GO" id="GO:0015628">
    <property type="term" value="P:protein secretion by the type II secretion system"/>
    <property type="evidence" value="ECO:0007669"/>
    <property type="project" value="InterPro"/>
</dbReference>
<dbReference type="InterPro" id="IPR045584">
    <property type="entry name" value="Pilin-like"/>
</dbReference>
<reference evidence="4" key="1">
    <citation type="submission" date="2017-09" db="EMBL/GenBank/DDBJ databases">
        <title>Depth-based differentiation of microbial function through sediment-hosted aquifers and enrichment of novel symbionts in the deep terrestrial subsurface.</title>
        <authorList>
            <person name="Probst A.J."/>
            <person name="Ladd B."/>
            <person name="Jarett J.K."/>
            <person name="Geller-Mcgrath D.E."/>
            <person name="Sieber C.M.K."/>
            <person name="Emerson J.B."/>
            <person name="Anantharaman K."/>
            <person name="Thomas B.C."/>
            <person name="Malmstrom R."/>
            <person name="Stieglmeier M."/>
            <person name="Klingl A."/>
            <person name="Woyke T."/>
            <person name="Ryan C.M."/>
            <person name="Banfield J.F."/>
        </authorList>
    </citation>
    <scope>NUCLEOTIDE SEQUENCE [LARGE SCALE GENOMIC DNA]</scope>
</reference>
<dbReference type="PANTHER" id="PTHR30093">
    <property type="entry name" value="GENERAL SECRETION PATHWAY PROTEIN G"/>
    <property type="match status" value="1"/>
</dbReference>
<protein>
    <recommendedName>
        <fullName evidence="5">Prepilin-type cleavage/methylation domain-containing protein</fullName>
    </recommendedName>
</protein>